<name>A0A830HLV1_9CHLO</name>
<organism evidence="2 3">
    <name type="scientific">Pycnococcus provasolii</name>
    <dbReference type="NCBI Taxonomy" id="41880"/>
    <lineage>
        <taxon>Eukaryota</taxon>
        <taxon>Viridiplantae</taxon>
        <taxon>Chlorophyta</taxon>
        <taxon>Pseudoscourfieldiophyceae</taxon>
        <taxon>Pseudoscourfieldiales</taxon>
        <taxon>Pycnococcaceae</taxon>
        <taxon>Pycnococcus</taxon>
    </lineage>
</organism>
<feature type="region of interest" description="Disordered" evidence="1">
    <location>
        <begin position="292"/>
        <end position="317"/>
    </location>
</feature>
<gene>
    <name evidence="2" type="ORF">PPROV_000660000</name>
</gene>
<evidence type="ECO:0000313" key="3">
    <source>
        <dbReference type="Proteomes" id="UP000660262"/>
    </source>
</evidence>
<feature type="compositionally biased region" description="Polar residues" evidence="1">
    <location>
        <begin position="292"/>
        <end position="306"/>
    </location>
</feature>
<dbReference type="OrthoDB" id="42952at2759"/>
<reference evidence="2" key="1">
    <citation type="submission" date="2020-10" db="EMBL/GenBank/DDBJ databases">
        <title>Unveiling of a novel bifunctional photoreceptor, Dualchrome1, isolated from a cosmopolitan green alga.</title>
        <authorList>
            <person name="Suzuki S."/>
            <person name="Kawachi M."/>
        </authorList>
    </citation>
    <scope>NUCLEOTIDE SEQUENCE</scope>
    <source>
        <strain evidence="2">NIES 2893</strain>
    </source>
</reference>
<proteinExistence type="predicted"/>
<dbReference type="Proteomes" id="UP000660262">
    <property type="component" value="Unassembled WGS sequence"/>
</dbReference>
<accession>A0A830HLV1</accession>
<evidence type="ECO:0000313" key="2">
    <source>
        <dbReference type="EMBL" id="GHP07858.1"/>
    </source>
</evidence>
<dbReference type="EMBL" id="BNJQ01000018">
    <property type="protein sequence ID" value="GHP07858.1"/>
    <property type="molecule type" value="Genomic_DNA"/>
</dbReference>
<evidence type="ECO:0000256" key="1">
    <source>
        <dbReference type="SAM" id="MobiDB-lite"/>
    </source>
</evidence>
<comment type="caution">
    <text evidence="2">The sequence shown here is derived from an EMBL/GenBank/DDBJ whole genome shotgun (WGS) entry which is preliminary data.</text>
</comment>
<keyword evidence="3" id="KW-1185">Reference proteome</keyword>
<protein>
    <submittedName>
        <fullName evidence="2">Uncharacterized protein</fullName>
    </submittedName>
</protein>
<sequence length="317" mass="34222">MVMMLITNTSGSRFSITTRILAATTAFFFLALFGLSAGGQAVHAAPDSSKQNGLVRNVHASYANIFTTGNRNAASHKWVSHVLAQGAHKDDTSEMMTAFCAVSGSPVRPSDYSRYLLRLPVAGDENLSKIAGFMYYCCWPCVCDTEDFLSVDTLTVDGQEPTYFAAMADPCADPSKLHEPFRQPFGGRTTTLARDAPEVSCDDDGKLVGATYTDHGLIAIGGFWPVADGELVDEHRVSAPQPGRVSSTRSGISFQDEREYDDMCYERELNGHDSGMGEIFRRVAAIGFPSGSRQRCRTSSSATNHDGSGDKCVPIVG</sequence>
<dbReference type="AlphaFoldDB" id="A0A830HLV1"/>